<feature type="repeat" description="TPR" evidence="3">
    <location>
        <begin position="43"/>
        <end position="76"/>
    </location>
</feature>
<dbReference type="Pfam" id="PF13181">
    <property type="entry name" value="TPR_8"/>
    <property type="match status" value="1"/>
</dbReference>
<keyword evidence="2 3" id="KW-0802">TPR repeat</keyword>
<evidence type="ECO:0000256" key="2">
    <source>
        <dbReference type="ARBA" id="ARBA00022803"/>
    </source>
</evidence>
<dbReference type="Proteomes" id="UP000297613">
    <property type="component" value="Unassembled WGS sequence"/>
</dbReference>
<proteinExistence type="predicted"/>
<keyword evidence="1" id="KW-0677">Repeat</keyword>
<accession>A0A6N4QWY0</accession>
<evidence type="ECO:0000256" key="4">
    <source>
        <dbReference type="SAM" id="MobiDB-lite"/>
    </source>
</evidence>
<dbReference type="EMBL" id="RQGM01000011">
    <property type="protein sequence ID" value="TGL88517.1"/>
    <property type="molecule type" value="Genomic_DNA"/>
</dbReference>
<feature type="repeat" description="TPR" evidence="3">
    <location>
        <begin position="111"/>
        <end position="144"/>
    </location>
</feature>
<protein>
    <submittedName>
        <fullName evidence="5">Tetratricopeptide repeat protein</fullName>
    </submittedName>
</protein>
<dbReference type="InterPro" id="IPR050498">
    <property type="entry name" value="Ycf3"/>
</dbReference>
<dbReference type="GO" id="GO:0046813">
    <property type="term" value="P:receptor-mediated virion attachment to host cell"/>
    <property type="evidence" value="ECO:0007669"/>
    <property type="project" value="TreeGrafter"/>
</dbReference>
<dbReference type="PANTHER" id="PTHR44858:SF1">
    <property type="entry name" value="UDP-N-ACETYLGLUCOSAMINE--PEPTIDE N-ACETYLGLUCOSAMINYLTRANSFERASE SPINDLY-RELATED"/>
    <property type="match status" value="1"/>
</dbReference>
<dbReference type="AlphaFoldDB" id="A0A6N4QWY0"/>
<evidence type="ECO:0000256" key="3">
    <source>
        <dbReference type="PROSITE-ProRule" id="PRU00339"/>
    </source>
</evidence>
<reference evidence="5 6" key="1">
    <citation type="journal article" date="2019" name="PLoS Negl. Trop. Dis.">
        <title>Revisiting the worldwide diversity of Leptospira species in the environment.</title>
        <authorList>
            <person name="Vincent A.T."/>
            <person name="Schiettekatte O."/>
            <person name="Bourhy P."/>
            <person name="Veyrier F.J."/>
            <person name="Picardeau M."/>
        </authorList>
    </citation>
    <scope>NUCLEOTIDE SEQUENCE [LARGE SCALE GENOMIC DNA]</scope>
    <source>
        <strain evidence="5 6">201702445</strain>
    </source>
</reference>
<dbReference type="InterPro" id="IPR011990">
    <property type="entry name" value="TPR-like_helical_dom_sf"/>
</dbReference>
<evidence type="ECO:0000256" key="1">
    <source>
        <dbReference type="ARBA" id="ARBA00022737"/>
    </source>
</evidence>
<dbReference type="RefSeq" id="WP_135570560.1">
    <property type="nucleotide sequence ID" value="NZ_RQGK01000058.1"/>
</dbReference>
<dbReference type="GO" id="GO:0009279">
    <property type="term" value="C:cell outer membrane"/>
    <property type="evidence" value="ECO:0007669"/>
    <property type="project" value="TreeGrafter"/>
</dbReference>
<dbReference type="SMART" id="SM00028">
    <property type="entry name" value="TPR"/>
    <property type="match status" value="4"/>
</dbReference>
<dbReference type="Pfam" id="PF13414">
    <property type="entry name" value="TPR_11"/>
    <property type="match status" value="1"/>
</dbReference>
<comment type="caution">
    <text evidence="5">The sequence shown here is derived from an EMBL/GenBank/DDBJ whole genome shotgun (WGS) entry which is preliminary data.</text>
</comment>
<dbReference type="PANTHER" id="PTHR44858">
    <property type="entry name" value="TETRATRICOPEPTIDE REPEAT PROTEIN 6"/>
    <property type="match status" value="1"/>
</dbReference>
<dbReference type="InterPro" id="IPR019734">
    <property type="entry name" value="TPR_rpt"/>
</dbReference>
<organism evidence="5 6">
    <name type="scientific">Leptospira yasudae</name>
    <dbReference type="NCBI Taxonomy" id="2202201"/>
    <lineage>
        <taxon>Bacteria</taxon>
        <taxon>Pseudomonadati</taxon>
        <taxon>Spirochaetota</taxon>
        <taxon>Spirochaetia</taxon>
        <taxon>Leptospirales</taxon>
        <taxon>Leptospiraceae</taxon>
        <taxon>Leptospira</taxon>
    </lineage>
</organism>
<dbReference type="Gene3D" id="1.25.40.10">
    <property type="entry name" value="Tetratricopeptide repeat domain"/>
    <property type="match status" value="2"/>
</dbReference>
<dbReference type="SUPFAM" id="SSF48452">
    <property type="entry name" value="TPR-like"/>
    <property type="match status" value="1"/>
</dbReference>
<evidence type="ECO:0000313" key="6">
    <source>
        <dbReference type="Proteomes" id="UP000297613"/>
    </source>
</evidence>
<feature type="region of interest" description="Disordered" evidence="4">
    <location>
        <begin position="29"/>
        <end position="50"/>
    </location>
</feature>
<sequence>MLPFNLGPKLGSIFIFCLSITQFSSCSSEQEKTPEPLPPQKITPNPFQQGNSKLKNGEFLDAIEFYSRDLDINPNNPSSLNNRGIAKSKSGDAAGAISDYTQAIERQENYAIAYNNRGFAKIKLSDYLGAIQDFSTALRLKPDYANAWNNRAVAYWAIKDRQNACEDWNKAEALGHGEAAKSYLKFCN</sequence>
<name>A0A6N4QWY0_9LEPT</name>
<gene>
    <name evidence="5" type="ORF">EHQ83_03510</name>
</gene>
<evidence type="ECO:0000313" key="5">
    <source>
        <dbReference type="EMBL" id="TGL88517.1"/>
    </source>
</evidence>
<dbReference type="PROSITE" id="PS50005">
    <property type="entry name" value="TPR"/>
    <property type="match status" value="2"/>
</dbReference>